<sequence>MDTTHLHASCQLDLLECICCGYPSHGLRQTWAAEGKKCYACGGENHLAAVCVKGSRAKVNAQNKKRVINAVMATTSDEAQSSDSASADTDLSTIAAVDGFG</sequence>
<dbReference type="Proteomes" id="UP000030665">
    <property type="component" value="Unassembled WGS sequence"/>
</dbReference>
<keyword evidence="2" id="KW-1185">Reference proteome</keyword>
<name>A0A077ZIM4_TRITR</name>
<dbReference type="EMBL" id="HG806961">
    <property type="protein sequence ID" value="CDW60231.1"/>
    <property type="molecule type" value="Genomic_DNA"/>
</dbReference>
<evidence type="ECO:0000313" key="2">
    <source>
        <dbReference type="Proteomes" id="UP000030665"/>
    </source>
</evidence>
<reference evidence="1" key="1">
    <citation type="submission" date="2014-01" db="EMBL/GenBank/DDBJ databases">
        <authorList>
            <person name="Aslett M."/>
        </authorList>
    </citation>
    <scope>NUCLEOTIDE SEQUENCE</scope>
</reference>
<evidence type="ECO:0008006" key="3">
    <source>
        <dbReference type="Google" id="ProtNLM"/>
    </source>
</evidence>
<gene>
    <name evidence="1" type="ORF">TTRE_0000859501</name>
</gene>
<accession>A0A077ZIM4</accession>
<dbReference type="AlphaFoldDB" id="A0A077ZIM4"/>
<organism evidence="1 2">
    <name type="scientific">Trichuris trichiura</name>
    <name type="common">Whipworm</name>
    <name type="synonym">Trichocephalus trichiurus</name>
    <dbReference type="NCBI Taxonomy" id="36087"/>
    <lineage>
        <taxon>Eukaryota</taxon>
        <taxon>Metazoa</taxon>
        <taxon>Ecdysozoa</taxon>
        <taxon>Nematoda</taxon>
        <taxon>Enoplea</taxon>
        <taxon>Dorylaimia</taxon>
        <taxon>Trichinellida</taxon>
        <taxon>Trichuridae</taxon>
        <taxon>Trichuris</taxon>
    </lineage>
</organism>
<dbReference type="STRING" id="36087.A0A077ZIM4"/>
<proteinExistence type="predicted"/>
<protein>
    <recommendedName>
        <fullName evidence="3">CCHC-type domain-containing protein</fullName>
    </recommendedName>
</protein>
<evidence type="ECO:0000313" key="1">
    <source>
        <dbReference type="EMBL" id="CDW60231.1"/>
    </source>
</evidence>
<reference evidence="1" key="2">
    <citation type="submission" date="2014-03" db="EMBL/GenBank/DDBJ databases">
        <title>The whipworm genome and dual-species transcriptomics of an intimate host-pathogen interaction.</title>
        <authorList>
            <person name="Foth B.J."/>
            <person name="Tsai I.J."/>
            <person name="Reid A.J."/>
            <person name="Bancroft A.J."/>
            <person name="Nichol S."/>
            <person name="Tracey A."/>
            <person name="Holroyd N."/>
            <person name="Cotton J.A."/>
            <person name="Stanley E.J."/>
            <person name="Zarowiecki M."/>
            <person name="Liu J.Z."/>
            <person name="Huckvale T."/>
            <person name="Cooper P.J."/>
            <person name="Grencis R.K."/>
            <person name="Berriman M."/>
        </authorList>
    </citation>
    <scope>NUCLEOTIDE SEQUENCE [LARGE SCALE GENOMIC DNA]</scope>
</reference>